<reference evidence="14" key="3">
    <citation type="submission" date="2017-01" db="EMBL/GenBank/DDBJ databases">
        <authorList>
            <person name="Mah S.A."/>
            <person name="Swanson W.J."/>
            <person name="Moy G.W."/>
            <person name="Vacquier V.D."/>
        </authorList>
    </citation>
    <scope>NUCLEOTIDE SEQUENCE [LARGE SCALE GENOMIC DNA]</scope>
    <source>
        <strain evidence="14">65</strain>
    </source>
</reference>
<evidence type="ECO:0000313" key="13">
    <source>
        <dbReference type="EMBL" id="CDR47989.1"/>
    </source>
</evidence>
<keyword evidence="4" id="KW-0813">Transport</keyword>
<evidence type="ECO:0000256" key="2">
    <source>
        <dbReference type="ARBA" id="ARBA00010604"/>
    </source>
</evidence>
<feature type="transmembrane region" description="Helical" evidence="12">
    <location>
        <begin position="175"/>
        <end position="208"/>
    </location>
</feature>
<keyword evidence="7" id="KW-0653">Protein transport</keyword>
<feature type="compositionally biased region" description="Low complexity" evidence="11">
    <location>
        <begin position="262"/>
        <end position="275"/>
    </location>
</feature>
<dbReference type="GO" id="GO:0031204">
    <property type="term" value="P:post-translational protein targeting to membrane, translocation"/>
    <property type="evidence" value="ECO:0007669"/>
    <property type="project" value="TreeGrafter"/>
</dbReference>
<gene>
    <name evidence="14" type="ORF">BON22_3838</name>
    <name evidence="13" type="ORF">CYFA0S_41e00144g</name>
</gene>
<evidence type="ECO:0000256" key="10">
    <source>
        <dbReference type="ARBA" id="ARBA00023136"/>
    </source>
</evidence>
<dbReference type="InterPro" id="IPR004728">
    <property type="entry name" value="Sec62"/>
</dbReference>
<proteinExistence type="inferred from homology"/>
<evidence type="ECO:0000313" key="15">
    <source>
        <dbReference type="Proteomes" id="UP000189513"/>
    </source>
</evidence>
<dbReference type="OMA" id="WGWQETK"/>
<keyword evidence="9" id="KW-0811">Translocation</keyword>
<dbReference type="Pfam" id="PF03839">
    <property type="entry name" value="Sec62"/>
    <property type="match status" value="1"/>
</dbReference>
<comment type="subcellular location">
    <subcellularLocation>
        <location evidence="1">Endoplasmic reticulum membrane</location>
        <topology evidence="1">Multi-pass membrane protein</topology>
    </subcellularLocation>
</comment>
<dbReference type="EMBL" id="MPUK01000007">
    <property type="protein sequence ID" value="ONH66369.1"/>
    <property type="molecule type" value="Genomic_DNA"/>
</dbReference>
<keyword evidence="5 12" id="KW-0812">Transmembrane</keyword>
<name>A0A061BDF4_CYBFA</name>
<keyword evidence="10 12" id="KW-0472">Membrane</keyword>
<dbReference type="InterPro" id="IPR011553">
    <property type="entry name" value="Sec62_asco"/>
</dbReference>
<dbReference type="EMBL" id="LK052926">
    <property type="protein sequence ID" value="CDR47989.1"/>
    <property type="molecule type" value="Genomic_DNA"/>
</dbReference>
<evidence type="ECO:0000256" key="9">
    <source>
        <dbReference type="ARBA" id="ARBA00023010"/>
    </source>
</evidence>
<feature type="compositionally biased region" description="Basic and acidic residues" evidence="11">
    <location>
        <begin position="246"/>
        <end position="261"/>
    </location>
</feature>
<evidence type="ECO:0000256" key="6">
    <source>
        <dbReference type="ARBA" id="ARBA00022824"/>
    </source>
</evidence>
<keyword evidence="8 12" id="KW-1133">Transmembrane helix</keyword>
<sequence length="287" mass="32522">MNQQPPQPQVPQQQQQFQVNPLAVNVAYFLRNHAILKQRQGMLNGGVVDFFRFKRVARALLSDEYKEKAANPKNQLPPVNSLQEAKAVFALLINNRLVLRGDKLHTADAREKHLNPKKGFPCFVPLPKAELADDEYYIWLYQKKSVWDSLLGFAVIIGVFAVICFPLWPQFMRKGVWYLSVLFLGLLGLLFVIAIIRLILFIITYYTVKPGLWIFPNLFEDVGFFDSFKPLYAWNVPKQKKAKSSKTADKPVAKPSSEKIESSTGSTGAAPAAGTVKRRVVLEEVDE</sequence>
<reference evidence="13" key="1">
    <citation type="journal article" date="2014" name="Genome Announc.">
        <title>Genome sequence of the yeast Cyberlindnera fabianii (Hansenula fabianii).</title>
        <authorList>
            <person name="Freel K.C."/>
            <person name="Sarilar V."/>
            <person name="Neuveglise C."/>
            <person name="Devillers H."/>
            <person name="Friedrich A."/>
            <person name="Schacherer J."/>
        </authorList>
    </citation>
    <scope>NUCLEOTIDE SEQUENCE</scope>
    <source>
        <strain evidence="13">YJS4271</strain>
    </source>
</reference>
<keyword evidence="15" id="KW-1185">Reference proteome</keyword>
<evidence type="ECO:0000256" key="5">
    <source>
        <dbReference type="ARBA" id="ARBA00022692"/>
    </source>
</evidence>
<evidence type="ECO:0000256" key="3">
    <source>
        <dbReference type="ARBA" id="ARBA00021257"/>
    </source>
</evidence>
<organism evidence="13">
    <name type="scientific">Cyberlindnera fabianii</name>
    <name type="common">Yeast</name>
    <name type="synonym">Hansenula fabianii</name>
    <dbReference type="NCBI Taxonomy" id="36022"/>
    <lineage>
        <taxon>Eukaryota</taxon>
        <taxon>Fungi</taxon>
        <taxon>Dikarya</taxon>
        <taxon>Ascomycota</taxon>
        <taxon>Saccharomycotina</taxon>
        <taxon>Saccharomycetes</taxon>
        <taxon>Phaffomycetales</taxon>
        <taxon>Phaffomycetaceae</taxon>
        <taxon>Cyberlindnera</taxon>
    </lineage>
</organism>
<dbReference type="PANTHER" id="PTHR12443:SF9">
    <property type="entry name" value="TRANSLOCATION PROTEIN SEC62"/>
    <property type="match status" value="1"/>
</dbReference>
<evidence type="ECO:0000256" key="12">
    <source>
        <dbReference type="SAM" id="Phobius"/>
    </source>
</evidence>
<dbReference type="GO" id="GO:0005789">
    <property type="term" value="C:endoplasmic reticulum membrane"/>
    <property type="evidence" value="ECO:0007669"/>
    <property type="project" value="UniProtKB-SubCell"/>
</dbReference>
<evidence type="ECO:0000256" key="7">
    <source>
        <dbReference type="ARBA" id="ARBA00022927"/>
    </source>
</evidence>
<evidence type="ECO:0000256" key="8">
    <source>
        <dbReference type="ARBA" id="ARBA00022989"/>
    </source>
</evidence>
<reference evidence="15" key="2">
    <citation type="journal article" date="2017" name="Genome Announc.">
        <title>Genome sequences of Cyberlindnera fabianii 65, Pichia kudriavzevii 129, and Saccharomyces cerevisiae 131 isolated from fermented masau fruits in Zimbabwe.</title>
        <authorList>
            <person name="van Rijswijck I.M.H."/>
            <person name="Derks M.F.L."/>
            <person name="Abee T."/>
            <person name="de Ridder D."/>
            <person name="Smid E.J."/>
        </authorList>
    </citation>
    <scope>NUCLEOTIDE SEQUENCE [LARGE SCALE GENOMIC DNA]</scope>
    <source>
        <strain evidence="15">65</strain>
    </source>
</reference>
<evidence type="ECO:0000256" key="11">
    <source>
        <dbReference type="SAM" id="MobiDB-lite"/>
    </source>
</evidence>
<dbReference type="OrthoDB" id="200187at2759"/>
<dbReference type="PANTHER" id="PTHR12443">
    <property type="entry name" value="TRANSLOCATION PROTEIN SEC62"/>
    <property type="match status" value="1"/>
</dbReference>
<protein>
    <recommendedName>
        <fullName evidence="3">Translocation protein SEC62</fullName>
    </recommendedName>
</protein>
<comment type="similarity">
    <text evidence="2">Belongs to the SEC62 family.</text>
</comment>
<keyword evidence="6" id="KW-0256">Endoplasmic reticulum</keyword>
<dbReference type="STRING" id="36022.A0A061BDF4"/>
<dbReference type="NCBIfam" id="TIGR00869">
    <property type="entry name" value="sec62"/>
    <property type="match status" value="1"/>
</dbReference>
<evidence type="ECO:0000256" key="1">
    <source>
        <dbReference type="ARBA" id="ARBA00004477"/>
    </source>
</evidence>
<dbReference type="VEuPathDB" id="FungiDB:BON22_3838"/>
<feature type="transmembrane region" description="Helical" evidence="12">
    <location>
        <begin position="150"/>
        <end position="169"/>
    </location>
</feature>
<dbReference type="Proteomes" id="UP000189513">
    <property type="component" value="Unassembled WGS sequence"/>
</dbReference>
<dbReference type="AlphaFoldDB" id="A0A061BDF4"/>
<feature type="region of interest" description="Disordered" evidence="11">
    <location>
        <begin position="238"/>
        <end position="275"/>
    </location>
</feature>
<evidence type="ECO:0000256" key="4">
    <source>
        <dbReference type="ARBA" id="ARBA00022448"/>
    </source>
</evidence>
<accession>A0A061BDF4</accession>
<evidence type="ECO:0000313" key="14">
    <source>
        <dbReference type="EMBL" id="ONH66369.1"/>
    </source>
</evidence>